<dbReference type="EMBL" id="CAQN01001335">
    <property type="protein sequence ID" value="CCQ71036.1"/>
    <property type="molecule type" value="Genomic_DNA"/>
</dbReference>
<gene>
    <name evidence="1" type="ORF">CWATWH0402_863</name>
</gene>
<comment type="caution">
    <text evidence="1">The sequence shown here is derived from an EMBL/GenBank/DDBJ whole genome shotgun (WGS) entry which is preliminary data.</text>
</comment>
<reference evidence="1 2" key="1">
    <citation type="submission" date="2013-01" db="EMBL/GenBank/DDBJ databases">
        <authorList>
            <person name="Bench S."/>
        </authorList>
    </citation>
    <scope>NUCLEOTIDE SEQUENCE [LARGE SCALE GENOMIC DNA]</scope>
    <source>
        <strain evidence="1 2">WH 0402</strain>
    </source>
</reference>
<dbReference type="Proteomes" id="UP000018130">
    <property type="component" value="Unassembled WGS sequence"/>
</dbReference>
<evidence type="ECO:0000313" key="2">
    <source>
        <dbReference type="Proteomes" id="UP000018130"/>
    </source>
</evidence>
<proteinExistence type="predicted"/>
<organism evidence="1 2">
    <name type="scientific">Crocosphaera watsonii WH 0402</name>
    <dbReference type="NCBI Taxonomy" id="1284629"/>
    <lineage>
        <taxon>Bacteria</taxon>
        <taxon>Bacillati</taxon>
        <taxon>Cyanobacteriota</taxon>
        <taxon>Cyanophyceae</taxon>
        <taxon>Oscillatoriophycideae</taxon>
        <taxon>Chroococcales</taxon>
        <taxon>Aphanothecaceae</taxon>
        <taxon>Crocosphaera</taxon>
    </lineage>
</organism>
<reference evidence="1 2" key="2">
    <citation type="submission" date="2013-09" db="EMBL/GenBank/DDBJ databases">
        <title>Whole genome comparison of six Crocosphaera watsonii strains with differing phenotypes.</title>
        <authorList>
            <person name="Bench S.R."/>
            <person name="Heller P."/>
            <person name="Frank I."/>
            <person name="Arciniega M."/>
            <person name="Shilova I.N."/>
            <person name="Zehr J.P."/>
        </authorList>
    </citation>
    <scope>NUCLEOTIDE SEQUENCE [LARGE SCALE GENOMIC DNA]</scope>
    <source>
        <strain evidence="1 2">WH 0402</strain>
    </source>
</reference>
<protein>
    <submittedName>
        <fullName evidence="1">Uncharacterized protein</fullName>
    </submittedName>
</protein>
<sequence>MVVGLEFTITGSNVNLSWCPIEEALSYLNDQYAIGTLTANIIIPKP</sequence>
<name>T2K0P0_CROWT</name>
<dbReference type="AlphaFoldDB" id="T2K0P0"/>
<accession>T2K0P0</accession>
<evidence type="ECO:0000313" key="1">
    <source>
        <dbReference type="EMBL" id="CCQ71036.1"/>
    </source>
</evidence>